<keyword evidence="5" id="KW-0408">Iron</keyword>
<feature type="domain" description="DyP dimeric alpha+beta barrel" evidence="7">
    <location>
        <begin position="27"/>
        <end position="144"/>
    </location>
</feature>
<dbReference type="NCBIfam" id="TIGR01413">
    <property type="entry name" value="Dyp_perox_fam"/>
    <property type="match status" value="1"/>
</dbReference>
<dbReference type="EMBL" id="JACHMP010000001">
    <property type="protein sequence ID" value="MBB5817295.1"/>
    <property type="molecule type" value="Genomic_DNA"/>
</dbReference>
<dbReference type="GO" id="GO:0005829">
    <property type="term" value="C:cytosol"/>
    <property type="evidence" value="ECO:0007669"/>
    <property type="project" value="TreeGrafter"/>
</dbReference>
<sequence length="443" mass="48349">MSDDTQVKLELDDIQRGVLSPRPTPYAATYLLFRVDDRHHGRELMRRVSAVVTSAADTTSPLGETWVSVALTYHGLRALGVPQESLETFAWEFRQGMAARATALGDVGDSAPEHWESPLGMPDVHVVLVALAPDNARLQAAIDRARPAYHALPGVTAIWRQDCHALPTETEPFGYRDGISHPAVEGSGIAGSNTLEAPLKAGEFVLGYPDELGGVQNTQPEVLGRNGSYAAFRKLHQRVGAFRRYLRDNATDPADEELLAAKIMGRWRSGAPLALSPDRDDPGLDADPYRNSFLYRQDDPAGFLTPGGSHIRRGNPRDAAVAGVPRLHRMIRRGTVYGPPLPDGVLEDDGADRGLMFAFIGAHLGRQFEFVQSEWMNDGVFFGAGDAADPIVGSGDGPADFTIPRRPLRRRLLSLPRFVVTRGGEYCFLPSLSALRWLGDLTD</sequence>
<dbReference type="InterPro" id="IPR011008">
    <property type="entry name" value="Dimeric_a/b-barrel"/>
</dbReference>
<evidence type="ECO:0000259" key="7">
    <source>
        <dbReference type="Pfam" id="PF21105"/>
    </source>
</evidence>
<evidence type="ECO:0000256" key="4">
    <source>
        <dbReference type="ARBA" id="ARBA00023002"/>
    </source>
</evidence>
<keyword evidence="4" id="KW-0560">Oxidoreductase</keyword>
<protein>
    <submittedName>
        <fullName evidence="8">Dyp-type peroxidase family</fullName>
    </submittedName>
</protein>
<accession>A0A7W9IB45</accession>
<dbReference type="GO" id="GO:0020037">
    <property type="term" value="F:heme binding"/>
    <property type="evidence" value="ECO:0007669"/>
    <property type="project" value="InterPro"/>
</dbReference>
<proteinExistence type="inferred from homology"/>
<evidence type="ECO:0000313" key="8">
    <source>
        <dbReference type="EMBL" id="MBB5817295.1"/>
    </source>
</evidence>
<dbReference type="SUPFAM" id="SSF54909">
    <property type="entry name" value="Dimeric alpha+beta barrel"/>
    <property type="match status" value="1"/>
</dbReference>
<evidence type="ECO:0000256" key="1">
    <source>
        <dbReference type="ARBA" id="ARBA00001970"/>
    </source>
</evidence>
<dbReference type="InterPro" id="IPR049509">
    <property type="entry name" value="DyP_N"/>
</dbReference>
<dbReference type="InterPro" id="IPR006314">
    <property type="entry name" value="Dyp_peroxidase"/>
</dbReference>
<name>A0A7W9IB45_9ACTN</name>
<keyword evidence="3" id="KW-0479">Metal-binding</keyword>
<organism evidence="8 9">
    <name type="scientific">Streptosporangium becharense</name>
    <dbReference type="NCBI Taxonomy" id="1816182"/>
    <lineage>
        <taxon>Bacteria</taxon>
        <taxon>Bacillati</taxon>
        <taxon>Actinomycetota</taxon>
        <taxon>Actinomycetes</taxon>
        <taxon>Streptosporangiales</taxon>
        <taxon>Streptosporangiaceae</taxon>
        <taxon>Streptosporangium</taxon>
    </lineage>
</organism>
<dbReference type="PROSITE" id="PS51404">
    <property type="entry name" value="DYP_PEROXIDASE"/>
    <property type="match status" value="1"/>
</dbReference>
<evidence type="ECO:0000256" key="5">
    <source>
        <dbReference type="ARBA" id="ARBA00023004"/>
    </source>
</evidence>
<evidence type="ECO:0000256" key="6">
    <source>
        <dbReference type="ARBA" id="ARBA00025737"/>
    </source>
</evidence>
<comment type="cofactor">
    <cofactor evidence="1">
        <name>heme b</name>
        <dbReference type="ChEBI" id="CHEBI:60344"/>
    </cofactor>
</comment>
<evidence type="ECO:0000313" key="9">
    <source>
        <dbReference type="Proteomes" id="UP000540685"/>
    </source>
</evidence>
<dbReference type="AlphaFoldDB" id="A0A7W9IB45"/>
<keyword evidence="2 8" id="KW-0575">Peroxidase</keyword>
<dbReference type="PANTHER" id="PTHR30521:SF5">
    <property type="entry name" value="BLR4509 PROTEIN"/>
    <property type="match status" value="1"/>
</dbReference>
<dbReference type="GO" id="GO:0046872">
    <property type="term" value="F:metal ion binding"/>
    <property type="evidence" value="ECO:0007669"/>
    <property type="project" value="UniProtKB-KW"/>
</dbReference>
<dbReference type="PANTHER" id="PTHR30521">
    <property type="entry name" value="DEFERROCHELATASE/PEROXIDASE"/>
    <property type="match status" value="1"/>
</dbReference>
<gene>
    <name evidence="8" type="ORF">F4562_000357</name>
</gene>
<dbReference type="Pfam" id="PF21105">
    <property type="entry name" value="DyP_N"/>
    <property type="match status" value="1"/>
</dbReference>
<dbReference type="GO" id="GO:0004601">
    <property type="term" value="F:peroxidase activity"/>
    <property type="evidence" value="ECO:0007669"/>
    <property type="project" value="UniProtKB-KW"/>
</dbReference>
<keyword evidence="9" id="KW-1185">Reference proteome</keyword>
<comment type="similarity">
    <text evidence="6">Belongs to the DyP-type peroxidase family.</text>
</comment>
<dbReference type="RefSeq" id="WP_184540417.1">
    <property type="nucleotide sequence ID" value="NZ_JACHMP010000001.1"/>
</dbReference>
<reference evidence="8 9" key="1">
    <citation type="submission" date="2020-08" db="EMBL/GenBank/DDBJ databases">
        <title>Sequencing the genomes of 1000 actinobacteria strains.</title>
        <authorList>
            <person name="Klenk H.-P."/>
        </authorList>
    </citation>
    <scope>NUCLEOTIDE SEQUENCE [LARGE SCALE GENOMIC DNA]</scope>
    <source>
        <strain evidence="8 9">DSM 46887</strain>
    </source>
</reference>
<evidence type="ECO:0000256" key="3">
    <source>
        <dbReference type="ARBA" id="ARBA00022723"/>
    </source>
</evidence>
<dbReference type="Proteomes" id="UP000540685">
    <property type="component" value="Unassembled WGS sequence"/>
</dbReference>
<comment type="caution">
    <text evidence="8">The sequence shown here is derived from an EMBL/GenBank/DDBJ whole genome shotgun (WGS) entry which is preliminary data.</text>
</comment>
<evidence type="ECO:0000256" key="2">
    <source>
        <dbReference type="ARBA" id="ARBA00022559"/>
    </source>
</evidence>